<proteinExistence type="predicted"/>
<organism evidence="2 3">
    <name type="scientific">Brevibacillus brevis</name>
    <name type="common">Bacillus brevis</name>
    <dbReference type="NCBI Taxonomy" id="1393"/>
    <lineage>
        <taxon>Bacteria</taxon>
        <taxon>Bacillati</taxon>
        <taxon>Bacillota</taxon>
        <taxon>Bacilli</taxon>
        <taxon>Bacillales</taxon>
        <taxon>Paenibacillaceae</taxon>
        <taxon>Brevibacillus</taxon>
    </lineage>
</organism>
<dbReference type="AlphaFoldDB" id="A0A2Z4MJG3"/>
<dbReference type="InterPro" id="IPR016181">
    <property type="entry name" value="Acyl_CoA_acyltransferase"/>
</dbReference>
<dbReference type="Proteomes" id="UP000036061">
    <property type="component" value="Chromosome"/>
</dbReference>
<sequence length="163" mass="18607">MEPLRYRTLDLREVTEADLPIFFNQQLDKSAHKMAAFTVKDPEDRDGFTAHWTRILNNESIVKRAIVMNGQVVGNVSCFELLGLPTIGYWIDKSFWGKGIATNALTLFLEELRTRPVYARVAHDNLASIRVLEKNGFQPFGVDRAFSEARGEEVEELILIKHT</sequence>
<evidence type="ECO:0000313" key="2">
    <source>
        <dbReference type="EMBL" id="AWX56543.1"/>
    </source>
</evidence>
<dbReference type="EMBL" id="CP030117">
    <property type="protein sequence ID" value="AWX56543.1"/>
    <property type="molecule type" value="Genomic_DNA"/>
</dbReference>
<dbReference type="PROSITE" id="PS51186">
    <property type="entry name" value="GNAT"/>
    <property type="match status" value="1"/>
</dbReference>
<gene>
    <name evidence="2" type="ORF">AB432_016535</name>
</gene>
<name>A0A2Z4MJG3_BREBE</name>
<evidence type="ECO:0000259" key="1">
    <source>
        <dbReference type="PROSITE" id="PS51186"/>
    </source>
</evidence>
<dbReference type="SUPFAM" id="SSF55729">
    <property type="entry name" value="Acyl-CoA N-acyltransferases (Nat)"/>
    <property type="match status" value="1"/>
</dbReference>
<dbReference type="PANTHER" id="PTHR43328">
    <property type="entry name" value="ACETYLTRANSFERASE-RELATED"/>
    <property type="match status" value="1"/>
</dbReference>
<dbReference type="Gene3D" id="3.40.630.30">
    <property type="match status" value="1"/>
</dbReference>
<accession>A0A2Z4MJG3</accession>
<reference evidence="2 3" key="1">
    <citation type="journal article" date="2015" name="Genome Announc.">
        <title>Draft Genome Sequence of Brevibacillus brevis DZQ7, a Plant Growth-Promoting Rhizobacterium with Broad-Spectrum Antimicrobial Activity.</title>
        <authorList>
            <person name="Hou Q."/>
            <person name="Wang C."/>
            <person name="Hou X."/>
            <person name="Xia Z."/>
            <person name="Ye J."/>
            <person name="Liu K."/>
            <person name="Liu H."/>
            <person name="Wang J."/>
            <person name="Guo H."/>
            <person name="Yu X."/>
            <person name="Yang Y."/>
            <person name="Du B."/>
            <person name="Ding Y."/>
        </authorList>
    </citation>
    <scope>NUCLEOTIDE SEQUENCE [LARGE SCALE GENOMIC DNA]</scope>
    <source>
        <strain evidence="2 3">DZQ7</strain>
    </source>
</reference>
<dbReference type="RefSeq" id="WP_048033211.1">
    <property type="nucleotide sequence ID" value="NZ_CP030117.1"/>
</dbReference>
<evidence type="ECO:0000313" key="3">
    <source>
        <dbReference type="Proteomes" id="UP000036061"/>
    </source>
</evidence>
<keyword evidence="2" id="KW-0808">Transferase</keyword>
<dbReference type="Pfam" id="PF13302">
    <property type="entry name" value="Acetyltransf_3"/>
    <property type="match status" value="1"/>
</dbReference>
<feature type="domain" description="N-acetyltransferase" evidence="1">
    <location>
        <begin position="9"/>
        <end position="161"/>
    </location>
</feature>
<dbReference type="InterPro" id="IPR000182">
    <property type="entry name" value="GNAT_dom"/>
</dbReference>
<dbReference type="PANTHER" id="PTHR43328:SF1">
    <property type="entry name" value="N-ACETYLTRANSFERASE DOMAIN-CONTAINING PROTEIN"/>
    <property type="match status" value="1"/>
</dbReference>
<dbReference type="GO" id="GO:0016747">
    <property type="term" value="F:acyltransferase activity, transferring groups other than amino-acyl groups"/>
    <property type="evidence" value="ECO:0007669"/>
    <property type="project" value="InterPro"/>
</dbReference>
<protein>
    <submittedName>
        <fullName evidence="2">N-acetyltransferase</fullName>
    </submittedName>
</protein>